<sequence>MDQFSDEAVGLGPPDPHLAVRGPEFVQAAATSRPPLTGPSWTPSTPPGTLAAVARARPLAPQLPAQPPRLQERQRHDALGRTPVPAGPDGAPVGDLGMIAEHLPEGVGIPRPDSGPPTGFGAPARIRVRVE</sequence>
<reference evidence="2 3" key="1">
    <citation type="submission" date="2024-09" db="EMBL/GenBank/DDBJ databases">
        <title>The Natural Products Discovery Center: Release of the First 8490 Sequenced Strains for Exploring Actinobacteria Biosynthetic Diversity.</title>
        <authorList>
            <person name="Kalkreuter E."/>
            <person name="Kautsar S.A."/>
            <person name="Yang D."/>
            <person name="Bader C.D."/>
            <person name="Teijaro C.N."/>
            <person name="Fluegel L."/>
            <person name="Davis C.M."/>
            <person name="Simpson J.R."/>
            <person name="Lauterbach L."/>
            <person name="Steele A.D."/>
            <person name="Gui C."/>
            <person name="Meng S."/>
            <person name="Li G."/>
            <person name="Viehrig K."/>
            <person name="Ye F."/>
            <person name="Su P."/>
            <person name="Kiefer A.F."/>
            <person name="Nichols A."/>
            <person name="Cepeda A.J."/>
            <person name="Yan W."/>
            <person name="Fan B."/>
            <person name="Jiang Y."/>
            <person name="Adhikari A."/>
            <person name="Zheng C.-J."/>
            <person name="Schuster L."/>
            <person name="Cowan T.M."/>
            <person name="Smanski M.J."/>
            <person name="Chevrette M.G."/>
            <person name="De Carvalho L.P.S."/>
            <person name="Shen B."/>
        </authorList>
    </citation>
    <scope>NUCLEOTIDE SEQUENCE [LARGE SCALE GENOMIC DNA]</scope>
    <source>
        <strain evidence="2 3">NPDC058546</strain>
    </source>
</reference>
<dbReference type="RefSeq" id="WP_382824812.1">
    <property type="nucleotide sequence ID" value="NZ_JBHXLY010000005.1"/>
</dbReference>
<protein>
    <submittedName>
        <fullName evidence="2">Uncharacterized protein</fullName>
    </submittedName>
</protein>
<feature type="region of interest" description="Disordered" evidence="1">
    <location>
        <begin position="1"/>
        <end position="131"/>
    </location>
</feature>
<name>A0ABW6EM67_9ACTN</name>
<accession>A0ABW6EM67</accession>
<keyword evidence="3" id="KW-1185">Reference proteome</keyword>
<dbReference type="Proteomes" id="UP001598251">
    <property type="component" value="Unassembled WGS sequence"/>
</dbReference>
<comment type="caution">
    <text evidence="2">The sequence shown here is derived from an EMBL/GenBank/DDBJ whole genome shotgun (WGS) entry which is preliminary data.</text>
</comment>
<feature type="compositionally biased region" description="Low complexity" evidence="1">
    <location>
        <begin position="83"/>
        <end position="97"/>
    </location>
</feature>
<gene>
    <name evidence="2" type="ORF">ACFWSS_11320</name>
</gene>
<evidence type="ECO:0000313" key="2">
    <source>
        <dbReference type="EMBL" id="MFD4213476.1"/>
    </source>
</evidence>
<evidence type="ECO:0000313" key="3">
    <source>
        <dbReference type="Proteomes" id="UP001598251"/>
    </source>
</evidence>
<feature type="compositionally biased region" description="Low complexity" evidence="1">
    <location>
        <begin position="34"/>
        <end position="63"/>
    </location>
</feature>
<proteinExistence type="predicted"/>
<dbReference type="EMBL" id="JBHXOF010000004">
    <property type="protein sequence ID" value="MFD4213476.1"/>
    <property type="molecule type" value="Genomic_DNA"/>
</dbReference>
<feature type="compositionally biased region" description="Basic and acidic residues" evidence="1">
    <location>
        <begin position="70"/>
        <end position="79"/>
    </location>
</feature>
<evidence type="ECO:0000256" key="1">
    <source>
        <dbReference type="SAM" id="MobiDB-lite"/>
    </source>
</evidence>
<organism evidence="2 3">
    <name type="scientific">Streptomyces sindenensis</name>
    <dbReference type="NCBI Taxonomy" id="67363"/>
    <lineage>
        <taxon>Bacteria</taxon>
        <taxon>Bacillati</taxon>
        <taxon>Actinomycetota</taxon>
        <taxon>Actinomycetes</taxon>
        <taxon>Kitasatosporales</taxon>
        <taxon>Streptomycetaceae</taxon>
        <taxon>Streptomyces</taxon>
    </lineage>
</organism>